<dbReference type="EMBL" id="OBDO01000001">
    <property type="protein sequence ID" value="SNX94361.1"/>
    <property type="molecule type" value="Genomic_DNA"/>
</dbReference>
<accession>A0A285E8F4</accession>
<feature type="compositionally biased region" description="Basic and acidic residues" evidence="1">
    <location>
        <begin position="31"/>
        <end position="44"/>
    </location>
</feature>
<dbReference type="Proteomes" id="UP000219514">
    <property type="component" value="Unassembled WGS sequence"/>
</dbReference>
<evidence type="ECO:0000256" key="1">
    <source>
        <dbReference type="SAM" id="MobiDB-lite"/>
    </source>
</evidence>
<gene>
    <name evidence="2" type="ORF">SAMN06893097_101151</name>
</gene>
<sequence>MVPVSLVASAAGPRHLAPDADDVARVATTPGRERHATLDDDRGEYDPRVDGDLLDWLGFAPAAD</sequence>
<proteinExistence type="predicted"/>
<keyword evidence="3" id="KW-1185">Reference proteome</keyword>
<name>A0A285E8F4_9ACTN</name>
<protein>
    <submittedName>
        <fullName evidence="2">Uncharacterized protein</fullName>
    </submittedName>
</protein>
<reference evidence="2 3" key="1">
    <citation type="submission" date="2017-09" db="EMBL/GenBank/DDBJ databases">
        <authorList>
            <person name="Ehlers B."/>
            <person name="Leendertz F.H."/>
        </authorList>
    </citation>
    <scope>NUCLEOTIDE SEQUENCE [LARGE SCALE GENOMIC DNA]</scope>
    <source>
        <strain evidence="2 3">DSM 46844</strain>
    </source>
</reference>
<evidence type="ECO:0000313" key="2">
    <source>
        <dbReference type="EMBL" id="SNX94361.1"/>
    </source>
</evidence>
<dbReference type="AlphaFoldDB" id="A0A285E8F4"/>
<organism evidence="2 3">
    <name type="scientific">Geodermatophilus sabuli</name>
    <dbReference type="NCBI Taxonomy" id="1564158"/>
    <lineage>
        <taxon>Bacteria</taxon>
        <taxon>Bacillati</taxon>
        <taxon>Actinomycetota</taxon>
        <taxon>Actinomycetes</taxon>
        <taxon>Geodermatophilales</taxon>
        <taxon>Geodermatophilaceae</taxon>
        <taxon>Geodermatophilus</taxon>
    </lineage>
</organism>
<feature type="region of interest" description="Disordered" evidence="1">
    <location>
        <begin position="14"/>
        <end position="44"/>
    </location>
</feature>
<evidence type="ECO:0000313" key="3">
    <source>
        <dbReference type="Proteomes" id="UP000219514"/>
    </source>
</evidence>